<name>X1EGT0_9ZZZZ</name>
<reference evidence="1" key="1">
    <citation type="journal article" date="2014" name="Front. Microbiol.">
        <title>High frequency of phylogenetically diverse reductive dehalogenase-homologous genes in deep subseafloor sedimentary metagenomes.</title>
        <authorList>
            <person name="Kawai M."/>
            <person name="Futagami T."/>
            <person name="Toyoda A."/>
            <person name="Takaki Y."/>
            <person name="Nishi S."/>
            <person name="Hori S."/>
            <person name="Arai W."/>
            <person name="Tsubouchi T."/>
            <person name="Morono Y."/>
            <person name="Uchiyama I."/>
            <person name="Ito T."/>
            <person name="Fujiyama A."/>
            <person name="Inagaki F."/>
            <person name="Takami H."/>
        </authorList>
    </citation>
    <scope>NUCLEOTIDE SEQUENCE</scope>
    <source>
        <strain evidence="1">Expedition CK06-06</strain>
    </source>
</reference>
<feature type="non-terminal residue" evidence="1">
    <location>
        <position position="134"/>
    </location>
</feature>
<gene>
    <name evidence="1" type="ORF">S01H4_62126</name>
</gene>
<dbReference type="EMBL" id="BART01037001">
    <property type="protein sequence ID" value="GAH16349.1"/>
    <property type="molecule type" value="Genomic_DNA"/>
</dbReference>
<organism evidence="1">
    <name type="scientific">marine sediment metagenome</name>
    <dbReference type="NCBI Taxonomy" id="412755"/>
    <lineage>
        <taxon>unclassified sequences</taxon>
        <taxon>metagenomes</taxon>
        <taxon>ecological metagenomes</taxon>
    </lineage>
</organism>
<accession>X1EGT0</accession>
<dbReference type="AlphaFoldDB" id="X1EGT0"/>
<proteinExistence type="predicted"/>
<evidence type="ECO:0000313" key="1">
    <source>
        <dbReference type="EMBL" id="GAH16349.1"/>
    </source>
</evidence>
<sequence length="134" mass="15835">MLNALSTDFVQIPLIHIVDKDDIILLESPDAEWFNILYHFPWQEYRSFGAEYYDALYKFNSRKQQEQINKQKDKVVETKDEAKIRLLFDRTTMKDIEEEKKSNIIYQGEIKEIELLKVNPDNISQGIVPIRLAG</sequence>
<comment type="caution">
    <text evidence="1">The sequence shown here is derived from an EMBL/GenBank/DDBJ whole genome shotgun (WGS) entry which is preliminary data.</text>
</comment>
<protein>
    <submittedName>
        <fullName evidence="1">Uncharacterized protein</fullName>
    </submittedName>
</protein>